<dbReference type="GO" id="GO:0016020">
    <property type="term" value="C:membrane"/>
    <property type="evidence" value="ECO:0007669"/>
    <property type="project" value="UniProtKB-SubCell"/>
</dbReference>
<feature type="transmembrane region" description="Helical" evidence="5">
    <location>
        <begin position="107"/>
        <end position="130"/>
    </location>
</feature>
<evidence type="ECO:0000313" key="7">
    <source>
        <dbReference type="EMBL" id="KNX42225.1"/>
    </source>
</evidence>
<evidence type="ECO:0000256" key="4">
    <source>
        <dbReference type="ARBA" id="ARBA00023136"/>
    </source>
</evidence>
<evidence type="ECO:0000256" key="3">
    <source>
        <dbReference type="ARBA" id="ARBA00022989"/>
    </source>
</evidence>
<dbReference type="AlphaFoldDB" id="A0A0L6CX28"/>
<feature type="domain" description="Yip1" evidence="6">
    <location>
        <begin position="12"/>
        <end position="185"/>
    </location>
</feature>
<comment type="caution">
    <text evidence="7">The sequence shown here is derived from an EMBL/GenBank/DDBJ whole genome shotgun (WGS) entry which is preliminary data.</text>
</comment>
<sequence>MIPDQFKDLVRQTLFQPQEAARVLIEMRLPRQGLWMALALLSILNSIVYSLSLQLSPPTDPSASLMPPAFHSPILFAVFLFGALAITVIALHYVGQGLGGAPGSMDDILVLLTWLQVLRLLVQLGVLVLVLVAPVLGALAVIVAAVWGIYILISFVDAAHRFGNMFKAAGVILLSLVAMAVGLSALLSLVGVARMGGG</sequence>
<dbReference type="EMBL" id="LGVV01000011">
    <property type="protein sequence ID" value="KNX42225.1"/>
    <property type="molecule type" value="Genomic_DNA"/>
</dbReference>
<keyword evidence="4 5" id="KW-0472">Membrane</keyword>
<keyword evidence="2 5" id="KW-0812">Transmembrane</keyword>
<protein>
    <submittedName>
        <fullName evidence="7">Yip1 domain protein</fullName>
    </submittedName>
</protein>
<dbReference type="Pfam" id="PF04893">
    <property type="entry name" value="Yip1"/>
    <property type="match status" value="1"/>
</dbReference>
<keyword evidence="8" id="KW-1185">Reference proteome</keyword>
<keyword evidence="3 5" id="KW-1133">Transmembrane helix</keyword>
<dbReference type="Proteomes" id="UP000037046">
    <property type="component" value="Unassembled WGS sequence"/>
</dbReference>
<dbReference type="STRING" id="74031.SAMN04488077_10172"/>
<evidence type="ECO:0000313" key="8">
    <source>
        <dbReference type="Proteomes" id="UP000037046"/>
    </source>
</evidence>
<reference evidence="8" key="1">
    <citation type="submission" date="2015-07" db="EMBL/GenBank/DDBJ databases">
        <title>Draft Genome Sequence of Roseovarius tolerans EL-164, a producer of N-Acylated Alanine Methyl Esters (NAMEs).</title>
        <authorList>
            <person name="Voget S."/>
            <person name="Bruns H."/>
            <person name="Wagner-Doebler I."/>
            <person name="Schulz S."/>
            <person name="Daniel R."/>
        </authorList>
    </citation>
    <scope>NUCLEOTIDE SEQUENCE [LARGE SCALE GENOMIC DNA]</scope>
    <source>
        <strain evidence="8">EL-164</strain>
    </source>
</reference>
<evidence type="ECO:0000256" key="5">
    <source>
        <dbReference type="SAM" id="Phobius"/>
    </source>
</evidence>
<organism evidence="7 8">
    <name type="scientific">Roseovarius tolerans</name>
    <dbReference type="NCBI Taxonomy" id="74031"/>
    <lineage>
        <taxon>Bacteria</taxon>
        <taxon>Pseudomonadati</taxon>
        <taxon>Pseudomonadota</taxon>
        <taxon>Alphaproteobacteria</taxon>
        <taxon>Rhodobacterales</taxon>
        <taxon>Roseobacteraceae</taxon>
        <taxon>Roseovarius</taxon>
    </lineage>
</organism>
<proteinExistence type="predicted"/>
<feature type="transmembrane region" description="Helical" evidence="5">
    <location>
        <begin position="136"/>
        <end position="156"/>
    </location>
</feature>
<dbReference type="InterPro" id="IPR006977">
    <property type="entry name" value="Yip1_dom"/>
</dbReference>
<accession>A0A0L6CX28</accession>
<evidence type="ECO:0000256" key="1">
    <source>
        <dbReference type="ARBA" id="ARBA00004141"/>
    </source>
</evidence>
<feature type="transmembrane region" description="Helical" evidence="5">
    <location>
        <begin position="34"/>
        <end position="54"/>
    </location>
</feature>
<comment type="subcellular location">
    <subcellularLocation>
        <location evidence="1">Membrane</location>
        <topology evidence="1">Multi-pass membrane protein</topology>
    </subcellularLocation>
</comment>
<feature type="transmembrane region" description="Helical" evidence="5">
    <location>
        <begin position="168"/>
        <end position="193"/>
    </location>
</feature>
<evidence type="ECO:0000259" key="6">
    <source>
        <dbReference type="Pfam" id="PF04893"/>
    </source>
</evidence>
<dbReference type="RefSeq" id="WP_235575737.1">
    <property type="nucleotide sequence ID" value="NZ_CP118494.1"/>
</dbReference>
<evidence type="ECO:0000256" key="2">
    <source>
        <dbReference type="ARBA" id="ARBA00022692"/>
    </source>
</evidence>
<dbReference type="PATRIC" id="fig|74031.6.peg.1292"/>
<name>A0A0L6CX28_9RHOB</name>
<gene>
    <name evidence="7" type="ORF">ROTO_12670</name>
</gene>
<feature type="transmembrane region" description="Helical" evidence="5">
    <location>
        <begin position="74"/>
        <end position="95"/>
    </location>
</feature>